<dbReference type="EMBL" id="NRQY01000003">
    <property type="protein sequence ID" value="RUT64270.1"/>
    <property type="molecule type" value="Genomic_DNA"/>
</dbReference>
<keyword evidence="1" id="KW-0378">Hydrolase</keyword>
<dbReference type="Proteomes" id="UP000286908">
    <property type="component" value="Unassembled WGS sequence"/>
</dbReference>
<dbReference type="GO" id="GO:0016787">
    <property type="term" value="F:hydrolase activity"/>
    <property type="evidence" value="ECO:0007669"/>
    <property type="project" value="UniProtKB-KW"/>
</dbReference>
<evidence type="ECO:0000313" key="1">
    <source>
        <dbReference type="EMBL" id="RUT64270.1"/>
    </source>
</evidence>
<dbReference type="Pfam" id="PF20901">
    <property type="entry name" value="Sf6_terminase"/>
    <property type="match status" value="1"/>
</dbReference>
<protein>
    <submittedName>
        <fullName evidence="1">Ubiquitin carboxyl-hydrolase</fullName>
    </submittedName>
</protein>
<reference evidence="1 2" key="1">
    <citation type="submission" date="2017-08" db="EMBL/GenBank/DDBJ databases">
        <title>Draft genome sequence of pheromone producing symbiont Morganella morganii, of the female New Zealand grass grub Costelytra giveni.</title>
        <authorList>
            <person name="Laugraud A."/>
            <person name="Young S.D."/>
            <person name="Hurst M.H."/>
        </authorList>
    </citation>
    <scope>NUCLEOTIDE SEQUENCE [LARGE SCALE GENOMIC DNA]</scope>
    <source>
        <strain evidence="1 2">MMsCG</strain>
    </source>
</reference>
<dbReference type="AlphaFoldDB" id="A0A433ZQ70"/>
<organism evidence="1 2">
    <name type="scientific">Morganella morganii</name>
    <name type="common">Proteus morganii</name>
    <dbReference type="NCBI Taxonomy" id="582"/>
    <lineage>
        <taxon>Bacteria</taxon>
        <taxon>Pseudomonadati</taxon>
        <taxon>Pseudomonadota</taxon>
        <taxon>Gammaproteobacteria</taxon>
        <taxon>Enterobacterales</taxon>
        <taxon>Morganellaceae</taxon>
        <taxon>Morganella</taxon>
    </lineage>
</organism>
<proteinExistence type="predicted"/>
<dbReference type="InterPro" id="IPR048683">
    <property type="entry name" value="Sf6_terminase"/>
</dbReference>
<dbReference type="OrthoDB" id="7573036at2"/>
<name>A0A433ZQ70_MORMO</name>
<sequence>MAAKKKMGRPSDYLPEVADDICALLAGGESLRKICERPGMPGKATVFRWLREETDFRDQYARAREEQAEALLEEVLEIADGCVPDAAEIAKAKLRVDTRKWYITKVAPKKYGDKITTELTGKDGGPIQYSDITDEELEERLKELGHGRNKSQLNEKLADS</sequence>
<evidence type="ECO:0000313" key="2">
    <source>
        <dbReference type="Proteomes" id="UP000286908"/>
    </source>
</evidence>
<comment type="caution">
    <text evidence="1">The sequence shown here is derived from an EMBL/GenBank/DDBJ whole genome shotgun (WGS) entry which is preliminary data.</text>
</comment>
<dbReference type="Gene3D" id="1.10.10.60">
    <property type="entry name" value="Homeodomain-like"/>
    <property type="match status" value="1"/>
</dbReference>
<gene>
    <name evidence="1" type="ORF">CKG00_18075</name>
</gene>
<accession>A0A433ZQ70</accession>